<reference evidence="2 3" key="2">
    <citation type="journal article" date="2013" name="Plant Cell Physiol.">
        <title>Rice Annotation Project Database (RAP-DB): an integrative and interactive database for rice genomics.</title>
        <authorList>
            <person name="Sakai H."/>
            <person name="Lee S.S."/>
            <person name="Tanaka T."/>
            <person name="Numa H."/>
            <person name="Kim J."/>
            <person name="Kawahara Y."/>
            <person name="Wakimoto H."/>
            <person name="Yang C.C."/>
            <person name="Iwamoto M."/>
            <person name="Abe T."/>
            <person name="Yamada Y."/>
            <person name="Muto A."/>
            <person name="Inokuchi H."/>
            <person name="Ikemura T."/>
            <person name="Matsumoto T."/>
            <person name="Sasaki T."/>
            <person name="Itoh T."/>
        </authorList>
    </citation>
    <scope>NUCLEOTIDE SEQUENCE [LARGE SCALE GENOMIC DNA]</scope>
    <source>
        <strain evidence="3">cv. Nipponbare</strain>
    </source>
</reference>
<feature type="region of interest" description="Disordered" evidence="1">
    <location>
        <begin position="129"/>
        <end position="151"/>
    </location>
</feature>
<reference evidence="3" key="1">
    <citation type="journal article" date="2005" name="Nature">
        <title>The map-based sequence of the rice genome.</title>
        <authorList>
            <consortium name="International rice genome sequencing project (IRGSP)"/>
            <person name="Matsumoto T."/>
            <person name="Wu J."/>
            <person name="Kanamori H."/>
            <person name="Katayose Y."/>
            <person name="Fujisawa M."/>
            <person name="Namiki N."/>
            <person name="Mizuno H."/>
            <person name="Yamamoto K."/>
            <person name="Antonio B.A."/>
            <person name="Baba T."/>
            <person name="Sakata K."/>
            <person name="Nagamura Y."/>
            <person name="Aoki H."/>
            <person name="Arikawa K."/>
            <person name="Arita K."/>
            <person name="Bito T."/>
            <person name="Chiden Y."/>
            <person name="Fujitsuka N."/>
            <person name="Fukunaka R."/>
            <person name="Hamada M."/>
            <person name="Harada C."/>
            <person name="Hayashi A."/>
            <person name="Hijishita S."/>
            <person name="Honda M."/>
            <person name="Hosokawa S."/>
            <person name="Ichikawa Y."/>
            <person name="Idonuma A."/>
            <person name="Iijima M."/>
            <person name="Ikeda M."/>
            <person name="Ikeno M."/>
            <person name="Ito K."/>
            <person name="Ito S."/>
            <person name="Ito T."/>
            <person name="Ito Y."/>
            <person name="Ito Y."/>
            <person name="Iwabuchi A."/>
            <person name="Kamiya K."/>
            <person name="Karasawa W."/>
            <person name="Kurita K."/>
            <person name="Katagiri S."/>
            <person name="Kikuta A."/>
            <person name="Kobayashi H."/>
            <person name="Kobayashi N."/>
            <person name="Machita K."/>
            <person name="Maehara T."/>
            <person name="Masukawa M."/>
            <person name="Mizubayashi T."/>
            <person name="Mukai Y."/>
            <person name="Nagasaki H."/>
            <person name="Nagata Y."/>
            <person name="Naito S."/>
            <person name="Nakashima M."/>
            <person name="Nakama Y."/>
            <person name="Nakamichi Y."/>
            <person name="Nakamura M."/>
            <person name="Meguro A."/>
            <person name="Negishi M."/>
            <person name="Ohta I."/>
            <person name="Ohta T."/>
            <person name="Okamoto M."/>
            <person name="Ono N."/>
            <person name="Saji S."/>
            <person name="Sakaguchi M."/>
            <person name="Sakai K."/>
            <person name="Shibata M."/>
            <person name="Shimokawa T."/>
            <person name="Song J."/>
            <person name="Takazaki Y."/>
            <person name="Terasawa K."/>
            <person name="Tsugane M."/>
            <person name="Tsuji K."/>
            <person name="Ueda S."/>
            <person name="Waki K."/>
            <person name="Yamagata H."/>
            <person name="Yamamoto M."/>
            <person name="Yamamoto S."/>
            <person name="Yamane H."/>
            <person name="Yoshiki S."/>
            <person name="Yoshihara R."/>
            <person name="Yukawa K."/>
            <person name="Zhong H."/>
            <person name="Yano M."/>
            <person name="Yuan Q."/>
            <person name="Ouyang S."/>
            <person name="Liu J."/>
            <person name="Jones K.M."/>
            <person name="Gansberger K."/>
            <person name="Moffat K."/>
            <person name="Hill J."/>
            <person name="Bera J."/>
            <person name="Fadrosh D."/>
            <person name="Jin S."/>
            <person name="Johri S."/>
            <person name="Kim M."/>
            <person name="Overton L."/>
            <person name="Reardon M."/>
            <person name="Tsitrin T."/>
            <person name="Vuong H."/>
            <person name="Weaver B."/>
            <person name="Ciecko A."/>
            <person name="Tallon L."/>
            <person name="Jackson J."/>
            <person name="Pai G."/>
            <person name="Aken S.V."/>
            <person name="Utterback T."/>
            <person name="Reidmuller S."/>
            <person name="Feldblyum T."/>
            <person name="Hsiao J."/>
            <person name="Zismann V."/>
            <person name="Iobst S."/>
            <person name="de Vazeille A.R."/>
            <person name="Buell C.R."/>
            <person name="Ying K."/>
            <person name="Li Y."/>
            <person name="Lu T."/>
            <person name="Huang Y."/>
            <person name="Zhao Q."/>
            <person name="Feng Q."/>
            <person name="Zhang L."/>
            <person name="Zhu J."/>
            <person name="Weng Q."/>
            <person name="Mu J."/>
            <person name="Lu Y."/>
            <person name="Fan D."/>
            <person name="Liu Y."/>
            <person name="Guan J."/>
            <person name="Zhang Y."/>
            <person name="Yu S."/>
            <person name="Liu X."/>
            <person name="Zhang Y."/>
            <person name="Hong G."/>
            <person name="Han B."/>
            <person name="Choisne N."/>
            <person name="Demange N."/>
            <person name="Orjeda G."/>
            <person name="Samain S."/>
            <person name="Cattolico L."/>
            <person name="Pelletier E."/>
            <person name="Couloux A."/>
            <person name="Segurens B."/>
            <person name="Wincker P."/>
            <person name="D'Hont A."/>
            <person name="Scarpelli C."/>
            <person name="Weissenbach J."/>
            <person name="Salanoubat M."/>
            <person name="Quetier F."/>
            <person name="Yu Y."/>
            <person name="Kim H.R."/>
            <person name="Rambo T."/>
            <person name="Currie J."/>
            <person name="Collura K."/>
            <person name="Luo M."/>
            <person name="Yang T."/>
            <person name="Ammiraju J.S.S."/>
            <person name="Engler F."/>
            <person name="Soderlund C."/>
            <person name="Wing R.A."/>
            <person name="Palmer L.E."/>
            <person name="de la Bastide M."/>
            <person name="Spiegel L."/>
            <person name="Nascimento L."/>
            <person name="Zutavern T."/>
            <person name="O'Shaughnessy A."/>
            <person name="Dike S."/>
            <person name="Dedhia N."/>
            <person name="Preston R."/>
            <person name="Balija V."/>
            <person name="McCombie W.R."/>
            <person name="Chow T."/>
            <person name="Chen H."/>
            <person name="Chung M."/>
            <person name="Chen C."/>
            <person name="Shaw J."/>
            <person name="Wu H."/>
            <person name="Hsiao K."/>
            <person name="Chao Y."/>
            <person name="Chu M."/>
            <person name="Cheng C."/>
            <person name="Hour A."/>
            <person name="Lee P."/>
            <person name="Lin S."/>
            <person name="Lin Y."/>
            <person name="Liou J."/>
            <person name="Liu S."/>
            <person name="Hsing Y."/>
            <person name="Raghuvanshi S."/>
            <person name="Mohanty A."/>
            <person name="Bharti A.K."/>
            <person name="Gaur A."/>
            <person name="Gupta V."/>
            <person name="Kumar D."/>
            <person name="Ravi V."/>
            <person name="Vij S."/>
            <person name="Kapur A."/>
            <person name="Khurana P."/>
            <person name="Khurana P."/>
            <person name="Khurana J.P."/>
            <person name="Tyagi A.K."/>
            <person name="Gaikwad K."/>
            <person name="Singh A."/>
            <person name="Dalal V."/>
            <person name="Srivastava S."/>
            <person name="Dixit A."/>
            <person name="Pal A.K."/>
            <person name="Ghazi I.A."/>
            <person name="Yadav M."/>
            <person name="Pandit A."/>
            <person name="Bhargava A."/>
            <person name="Sureshbabu K."/>
            <person name="Batra K."/>
            <person name="Sharma T.R."/>
            <person name="Mohapatra T."/>
            <person name="Singh N.K."/>
            <person name="Messing J."/>
            <person name="Nelson A.B."/>
            <person name="Fuks G."/>
            <person name="Kavchok S."/>
            <person name="Keizer G."/>
            <person name="Linton E."/>
            <person name="Llaca V."/>
            <person name="Song R."/>
            <person name="Tanyolac B."/>
            <person name="Young S."/>
            <person name="Ho-Il K."/>
            <person name="Hahn J.H."/>
            <person name="Sangsakoo G."/>
            <person name="Vanavichit A."/>
            <person name="de Mattos Luiz.A.T."/>
            <person name="Zimmer P.D."/>
            <person name="Malone G."/>
            <person name="Dellagostin O."/>
            <person name="de Oliveira A.C."/>
            <person name="Bevan M."/>
            <person name="Bancroft I."/>
            <person name="Minx P."/>
            <person name="Cordum H."/>
            <person name="Wilson R."/>
            <person name="Cheng Z."/>
            <person name="Jin W."/>
            <person name="Jiang J."/>
            <person name="Leong S.A."/>
            <person name="Iwama H."/>
            <person name="Gojobori T."/>
            <person name="Itoh T."/>
            <person name="Niimura Y."/>
            <person name="Fujii Y."/>
            <person name="Habara T."/>
            <person name="Sakai H."/>
            <person name="Sato Y."/>
            <person name="Wilson G."/>
            <person name="Kumar K."/>
            <person name="McCouch S."/>
            <person name="Juretic N."/>
            <person name="Hoen D."/>
            <person name="Wright S."/>
            <person name="Bruskiewich R."/>
            <person name="Bureau T."/>
            <person name="Miyao A."/>
            <person name="Hirochika H."/>
            <person name="Nishikawa T."/>
            <person name="Kadowaki K."/>
            <person name="Sugiura M."/>
            <person name="Burr B."/>
            <person name="Sasaki T."/>
        </authorList>
    </citation>
    <scope>NUCLEOTIDE SEQUENCE [LARGE SCALE GENOMIC DNA]</scope>
    <source>
        <strain evidence="3">cv. Nipponbare</strain>
    </source>
</reference>
<dbReference type="Proteomes" id="UP000059680">
    <property type="component" value="Chromosome 11"/>
</dbReference>
<keyword evidence="3" id="KW-1185">Reference proteome</keyword>
<evidence type="ECO:0000256" key="1">
    <source>
        <dbReference type="SAM" id="MobiDB-lite"/>
    </source>
</evidence>
<dbReference type="AlphaFoldDB" id="A0A0P0Y0Q4"/>
<organism evidence="2 3">
    <name type="scientific">Oryza sativa subsp. japonica</name>
    <name type="common">Rice</name>
    <dbReference type="NCBI Taxonomy" id="39947"/>
    <lineage>
        <taxon>Eukaryota</taxon>
        <taxon>Viridiplantae</taxon>
        <taxon>Streptophyta</taxon>
        <taxon>Embryophyta</taxon>
        <taxon>Tracheophyta</taxon>
        <taxon>Spermatophyta</taxon>
        <taxon>Magnoliopsida</taxon>
        <taxon>Liliopsida</taxon>
        <taxon>Poales</taxon>
        <taxon>Poaceae</taxon>
        <taxon>BOP clade</taxon>
        <taxon>Oryzoideae</taxon>
        <taxon>Oryzeae</taxon>
        <taxon>Oryzinae</taxon>
        <taxon>Oryza</taxon>
        <taxon>Oryza sativa</taxon>
    </lineage>
</organism>
<dbReference type="EMBL" id="AP014967">
    <property type="protein sequence ID" value="BAT13084.1"/>
    <property type="molecule type" value="Genomic_DNA"/>
</dbReference>
<accession>A0A0P0Y0Q4</accession>
<feature type="non-terminal residue" evidence="2">
    <location>
        <position position="151"/>
    </location>
</feature>
<evidence type="ECO:0000313" key="3">
    <source>
        <dbReference type="Proteomes" id="UP000059680"/>
    </source>
</evidence>
<protein>
    <submittedName>
        <fullName evidence="2">Os11g0201329 protein</fullName>
    </submittedName>
</protein>
<dbReference type="PaxDb" id="39947-A0A0P0Y0Q4"/>
<proteinExistence type="predicted"/>
<reference evidence="2 3" key="3">
    <citation type="journal article" date="2013" name="Rice">
        <title>Improvement of the Oryza sativa Nipponbare reference genome using next generation sequence and optical map data.</title>
        <authorList>
            <person name="Kawahara Y."/>
            <person name="de la Bastide M."/>
            <person name="Hamilton J.P."/>
            <person name="Kanamori H."/>
            <person name="McCombie W.R."/>
            <person name="Ouyang S."/>
            <person name="Schwartz D.C."/>
            <person name="Tanaka T."/>
            <person name="Wu J."/>
            <person name="Zhou S."/>
            <person name="Childs K.L."/>
            <person name="Davidson R.M."/>
            <person name="Lin H."/>
            <person name="Quesada-Ocampo L."/>
            <person name="Vaillancourt B."/>
            <person name="Sakai H."/>
            <person name="Lee S.S."/>
            <person name="Kim J."/>
            <person name="Numa H."/>
            <person name="Itoh T."/>
            <person name="Buell C.R."/>
            <person name="Matsumoto T."/>
        </authorList>
    </citation>
    <scope>NUCLEOTIDE SEQUENCE [LARGE SCALE GENOMIC DNA]</scope>
    <source>
        <strain evidence="3">cv. Nipponbare</strain>
    </source>
</reference>
<gene>
    <name evidence="2" type="ordered locus">Os11g0201329</name>
    <name evidence="2" type="ORF">OSNPB_110201329</name>
</gene>
<name>A0A0P0Y0Q4_ORYSJ</name>
<evidence type="ECO:0000313" key="2">
    <source>
        <dbReference type="EMBL" id="BAT13084.1"/>
    </source>
</evidence>
<dbReference type="InParanoid" id="A0A0P0Y0Q4"/>
<sequence>MSRSPMISRVRTRTWHDKTYRIQRFANGASCLEYKQKANTQASRGDRSRRSWRWSMNLWIASSAPVTRRTGTDFQRWRQRRASTHVRTTSFDCRNDSTCHRSASGSAPMWSPPPPPSTAAFLLLGDIPSNTLRASGGQSKNETCGTRPQQS</sequence>